<comment type="caution">
    <text evidence="7">The sequence shown here is derived from an EMBL/GenBank/DDBJ whole genome shotgun (WGS) entry which is preliminary data.</text>
</comment>
<dbReference type="PANTHER" id="PTHR30028:SF0">
    <property type="entry name" value="PROTEIN ALUMINUM SENSITIVE 3"/>
    <property type="match status" value="1"/>
</dbReference>
<comment type="similarity">
    <text evidence="2">Belongs to the UPF0014 family.</text>
</comment>
<keyword evidence="5 6" id="KW-0472">Membrane</keyword>
<feature type="transmembrane region" description="Helical" evidence="6">
    <location>
        <begin position="64"/>
        <end position="82"/>
    </location>
</feature>
<evidence type="ECO:0000313" key="7">
    <source>
        <dbReference type="EMBL" id="KAA3757750.1"/>
    </source>
</evidence>
<sequence length="276" mass="30799">MGTIDISYLSLLTGLLLLIIPVFYLWKFKTGLLKATLIGTARMIVQLFLIGMYLKYLFLWNNPWINFLWVIIMIFVAGQTALSRTGLKRKILLIPISVGFLCSVVLVGMYFIGIVLQLDNVFSAQYFIPIFGILMGNMLSSNVIALNTYYSGLKREEQLYCYLLGNGATRQEAQAPFIRQAIIKAFSPLIANIAVMGLVALPGTMIGQILGGSSPNVAIKYQMMIMVITFTASMLSLMITISLASRKSFDAYGRLLQVMVEKKEKPLPNPLRRRGS</sequence>
<organism evidence="7 8">
    <name type="scientific">Bacteroides salyersiae</name>
    <dbReference type="NCBI Taxonomy" id="291644"/>
    <lineage>
        <taxon>Bacteria</taxon>
        <taxon>Pseudomonadati</taxon>
        <taxon>Bacteroidota</taxon>
        <taxon>Bacteroidia</taxon>
        <taxon>Bacteroidales</taxon>
        <taxon>Bacteroidaceae</taxon>
        <taxon>Bacteroides</taxon>
    </lineage>
</organism>
<feature type="transmembrane region" description="Helical" evidence="6">
    <location>
        <begin position="189"/>
        <end position="211"/>
    </location>
</feature>
<proteinExistence type="inferred from homology"/>
<feature type="transmembrane region" description="Helical" evidence="6">
    <location>
        <begin position="223"/>
        <end position="244"/>
    </location>
</feature>
<gene>
    <name evidence="7" type="ORF">F3F73_21675</name>
</gene>
<feature type="transmembrane region" description="Helical" evidence="6">
    <location>
        <begin position="126"/>
        <end position="150"/>
    </location>
</feature>
<dbReference type="Proteomes" id="UP000422221">
    <property type="component" value="Unassembled WGS sequence"/>
</dbReference>
<evidence type="ECO:0000313" key="8">
    <source>
        <dbReference type="Proteomes" id="UP000422221"/>
    </source>
</evidence>
<evidence type="ECO:0000256" key="1">
    <source>
        <dbReference type="ARBA" id="ARBA00004141"/>
    </source>
</evidence>
<dbReference type="PANTHER" id="PTHR30028">
    <property type="entry name" value="UPF0014 INNER MEMBRANE PROTEIN YBBM-RELATED"/>
    <property type="match status" value="1"/>
</dbReference>
<evidence type="ECO:0000256" key="3">
    <source>
        <dbReference type="ARBA" id="ARBA00022692"/>
    </source>
</evidence>
<accession>A0A7J4XCY1</accession>
<keyword evidence="3 6" id="KW-0812">Transmembrane</keyword>
<dbReference type="EMBL" id="VWMK01000031">
    <property type="protein sequence ID" value="KAA3757750.1"/>
    <property type="molecule type" value="Genomic_DNA"/>
</dbReference>
<name>A0A7J4XCY1_9BACE</name>
<protein>
    <submittedName>
        <fullName evidence="7">ABC transporter permease</fullName>
    </submittedName>
</protein>
<comment type="subcellular location">
    <subcellularLocation>
        <location evidence="1">Membrane</location>
        <topology evidence="1">Multi-pass membrane protein</topology>
    </subcellularLocation>
</comment>
<evidence type="ECO:0000256" key="6">
    <source>
        <dbReference type="SAM" id="Phobius"/>
    </source>
</evidence>
<feature type="transmembrane region" description="Helical" evidence="6">
    <location>
        <begin position="91"/>
        <end position="114"/>
    </location>
</feature>
<feature type="transmembrane region" description="Helical" evidence="6">
    <location>
        <begin position="6"/>
        <end position="26"/>
    </location>
</feature>
<evidence type="ECO:0000256" key="4">
    <source>
        <dbReference type="ARBA" id="ARBA00022989"/>
    </source>
</evidence>
<dbReference type="GO" id="GO:0005886">
    <property type="term" value="C:plasma membrane"/>
    <property type="evidence" value="ECO:0007669"/>
    <property type="project" value="TreeGrafter"/>
</dbReference>
<evidence type="ECO:0000256" key="5">
    <source>
        <dbReference type="ARBA" id="ARBA00023136"/>
    </source>
</evidence>
<feature type="transmembrane region" description="Helical" evidence="6">
    <location>
        <begin position="38"/>
        <end position="58"/>
    </location>
</feature>
<evidence type="ECO:0000256" key="2">
    <source>
        <dbReference type="ARBA" id="ARBA00005268"/>
    </source>
</evidence>
<dbReference type="InterPro" id="IPR005226">
    <property type="entry name" value="UPF0014_fam"/>
</dbReference>
<dbReference type="Pfam" id="PF03649">
    <property type="entry name" value="UPF0014"/>
    <property type="match status" value="1"/>
</dbReference>
<dbReference type="AlphaFoldDB" id="A0A7J4XCY1"/>
<keyword evidence="4 6" id="KW-1133">Transmembrane helix</keyword>
<dbReference type="RefSeq" id="WP_005931739.1">
    <property type="nucleotide sequence ID" value="NZ_CABKSE010000002.1"/>
</dbReference>
<reference evidence="7 8" key="1">
    <citation type="journal article" date="2019" name="Nat. Med.">
        <title>A library of human gut bacterial isolates paired with longitudinal multiomics data enables mechanistic microbiome research.</title>
        <authorList>
            <person name="Poyet M."/>
            <person name="Groussin M."/>
            <person name="Gibbons S.M."/>
            <person name="Avila-Pacheco J."/>
            <person name="Jiang X."/>
            <person name="Kearney S.M."/>
            <person name="Perrotta A.R."/>
            <person name="Berdy B."/>
            <person name="Zhao S."/>
            <person name="Lieberman T.D."/>
            <person name="Swanson P.K."/>
            <person name="Smith M."/>
            <person name="Roesemann S."/>
            <person name="Alexander J.E."/>
            <person name="Rich S.A."/>
            <person name="Livny J."/>
            <person name="Vlamakis H."/>
            <person name="Clish C."/>
            <person name="Bullock K."/>
            <person name="Deik A."/>
            <person name="Scott J."/>
            <person name="Pierce K.A."/>
            <person name="Xavier R.J."/>
            <person name="Alm E.J."/>
        </authorList>
    </citation>
    <scope>NUCLEOTIDE SEQUENCE [LARGE SCALE GENOMIC DNA]</scope>
    <source>
        <strain evidence="7 8">BIOML-A10</strain>
    </source>
</reference>
<dbReference type="GeneID" id="93117371"/>